<dbReference type="InterPro" id="IPR000608">
    <property type="entry name" value="UBC"/>
</dbReference>
<dbReference type="GeneID" id="42003215"/>
<accession>A0A507C2R8</accession>
<dbReference type="STRING" id="1806994.A0A507C2R8"/>
<evidence type="ECO:0000259" key="2">
    <source>
        <dbReference type="PROSITE" id="PS50127"/>
    </source>
</evidence>
<dbReference type="PANTHER" id="PTHR24067">
    <property type="entry name" value="UBIQUITIN-CONJUGATING ENZYME E2"/>
    <property type="match status" value="1"/>
</dbReference>
<dbReference type="AlphaFoldDB" id="A0A507C2R8"/>
<gene>
    <name evidence="3" type="ORF">SmJEL517_g01990</name>
</gene>
<dbReference type="SMART" id="SM00212">
    <property type="entry name" value="UBCc"/>
    <property type="match status" value="1"/>
</dbReference>
<dbReference type="PROSITE" id="PS50127">
    <property type="entry name" value="UBC_2"/>
    <property type="match status" value="1"/>
</dbReference>
<name>A0A507C2R8_9FUNG</name>
<dbReference type="Pfam" id="PF00179">
    <property type="entry name" value="UQ_con"/>
    <property type="match status" value="1"/>
</dbReference>
<sequence length="161" mass="17971">MDAVTRRLMKELKDFQKSGGEGILALAPVNDHDMLMWRATISGQEGSSYDGGIFHLMIEVPKQYPIHPPKIHFITTVCHPNIHLKTGEICLDLLKSAWSPAWTLQAACLAIRVLLLHPEPNSPLNCDAANLLRCNDDRGYDSLVKMYTSLYAADNQKLRGS</sequence>
<evidence type="ECO:0000313" key="3">
    <source>
        <dbReference type="EMBL" id="TPX35800.1"/>
    </source>
</evidence>
<dbReference type="EMBL" id="QEAO01000007">
    <property type="protein sequence ID" value="TPX35800.1"/>
    <property type="molecule type" value="Genomic_DNA"/>
</dbReference>
<evidence type="ECO:0000256" key="1">
    <source>
        <dbReference type="ARBA" id="ARBA00022786"/>
    </source>
</evidence>
<dbReference type="OrthoDB" id="9973183at2759"/>
<dbReference type="Proteomes" id="UP000319731">
    <property type="component" value="Unassembled WGS sequence"/>
</dbReference>
<dbReference type="SUPFAM" id="SSF54495">
    <property type="entry name" value="UBC-like"/>
    <property type="match status" value="1"/>
</dbReference>
<reference evidence="3 4" key="1">
    <citation type="journal article" date="2019" name="Sci. Rep.">
        <title>Comparative genomics of chytrid fungi reveal insights into the obligate biotrophic and pathogenic lifestyle of Synchytrium endobioticum.</title>
        <authorList>
            <person name="van de Vossenberg B.T.L.H."/>
            <person name="Warris S."/>
            <person name="Nguyen H.D.T."/>
            <person name="van Gent-Pelzer M.P.E."/>
            <person name="Joly D.L."/>
            <person name="van de Geest H.C."/>
            <person name="Bonants P.J.M."/>
            <person name="Smith D.S."/>
            <person name="Levesque C.A."/>
            <person name="van der Lee T.A.J."/>
        </authorList>
    </citation>
    <scope>NUCLEOTIDE SEQUENCE [LARGE SCALE GENOMIC DNA]</scope>
    <source>
        <strain evidence="3 4">JEL517</strain>
    </source>
</reference>
<dbReference type="InterPro" id="IPR016135">
    <property type="entry name" value="UBQ-conjugating_enzyme/RWD"/>
</dbReference>
<keyword evidence="4" id="KW-1185">Reference proteome</keyword>
<organism evidence="3 4">
    <name type="scientific">Synchytrium microbalum</name>
    <dbReference type="NCBI Taxonomy" id="1806994"/>
    <lineage>
        <taxon>Eukaryota</taxon>
        <taxon>Fungi</taxon>
        <taxon>Fungi incertae sedis</taxon>
        <taxon>Chytridiomycota</taxon>
        <taxon>Chytridiomycota incertae sedis</taxon>
        <taxon>Chytridiomycetes</taxon>
        <taxon>Synchytriales</taxon>
        <taxon>Synchytriaceae</taxon>
        <taxon>Synchytrium</taxon>
    </lineage>
</organism>
<comment type="caution">
    <text evidence="3">The sequence shown here is derived from an EMBL/GenBank/DDBJ whole genome shotgun (WGS) entry which is preliminary data.</text>
</comment>
<evidence type="ECO:0000313" key="4">
    <source>
        <dbReference type="Proteomes" id="UP000319731"/>
    </source>
</evidence>
<protein>
    <recommendedName>
        <fullName evidence="2">UBC core domain-containing protein</fullName>
    </recommendedName>
</protein>
<proteinExistence type="predicted"/>
<dbReference type="CDD" id="cd23812">
    <property type="entry name" value="UBCc_ScPEX4-like"/>
    <property type="match status" value="1"/>
</dbReference>
<feature type="domain" description="UBC core" evidence="2">
    <location>
        <begin position="3"/>
        <end position="153"/>
    </location>
</feature>
<dbReference type="Gene3D" id="3.10.110.10">
    <property type="entry name" value="Ubiquitin Conjugating Enzyme"/>
    <property type="match status" value="1"/>
</dbReference>
<dbReference type="RefSeq" id="XP_031026232.1">
    <property type="nucleotide sequence ID" value="XM_031167918.1"/>
</dbReference>
<dbReference type="InterPro" id="IPR050113">
    <property type="entry name" value="Ub_conjugating_enzyme"/>
</dbReference>
<keyword evidence="1" id="KW-0833">Ubl conjugation pathway</keyword>